<sequence length="247" mass="28447">MEEIYEGEYKPNEQEREEMQTNESLTAPESNVAEQPPKFPSASKTATLTYEFDPISTVRADMLRANNLKNILVKAYLEGFETELRGLRKLNNTITYYMNVNCHDTNCVVHVPDGGEADKKYITNCLRFFLVCLSNRIRVRYMYTVKLNERLQFISKSIQKELVKCKAHTDPQFVLKTWNHNNVTAFCNKIYAPLRTLHQAAYVKLESVELDPADAIKFEVYTFGTHVYAIKQILNAIAECANRVLGE</sequence>
<accession>A0AAE0F0T3</accession>
<feature type="compositionally biased region" description="Polar residues" evidence="1">
    <location>
        <begin position="21"/>
        <end position="33"/>
    </location>
</feature>
<dbReference type="Proteomes" id="UP001190700">
    <property type="component" value="Unassembled WGS sequence"/>
</dbReference>
<evidence type="ECO:0000313" key="2">
    <source>
        <dbReference type="EMBL" id="KAK3246130.1"/>
    </source>
</evidence>
<gene>
    <name evidence="2" type="ORF">CYMTET_44351</name>
</gene>
<name>A0AAE0F0T3_9CHLO</name>
<keyword evidence="3" id="KW-1185">Reference proteome</keyword>
<protein>
    <submittedName>
        <fullName evidence="2">Uncharacterized protein</fullName>
    </submittedName>
</protein>
<proteinExistence type="predicted"/>
<dbReference type="AlphaFoldDB" id="A0AAE0F0T3"/>
<reference evidence="2 3" key="1">
    <citation type="journal article" date="2015" name="Genome Biol. Evol.">
        <title>Comparative Genomics of a Bacterivorous Green Alga Reveals Evolutionary Causalities and Consequences of Phago-Mixotrophic Mode of Nutrition.</title>
        <authorList>
            <person name="Burns J.A."/>
            <person name="Paasch A."/>
            <person name="Narechania A."/>
            <person name="Kim E."/>
        </authorList>
    </citation>
    <scope>NUCLEOTIDE SEQUENCE [LARGE SCALE GENOMIC DNA]</scope>
    <source>
        <strain evidence="2 3">PLY_AMNH</strain>
    </source>
</reference>
<organism evidence="2 3">
    <name type="scientific">Cymbomonas tetramitiformis</name>
    <dbReference type="NCBI Taxonomy" id="36881"/>
    <lineage>
        <taxon>Eukaryota</taxon>
        <taxon>Viridiplantae</taxon>
        <taxon>Chlorophyta</taxon>
        <taxon>Pyramimonadophyceae</taxon>
        <taxon>Pyramimonadales</taxon>
        <taxon>Pyramimonadaceae</taxon>
        <taxon>Cymbomonas</taxon>
    </lineage>
</organism>
<evidence type="ECO:0000256" key="1">
    <source>
        <dbReference type="SAM" id="MobiDB-lite"/>
    </source>
</evidence>
<dbReference type="EMBL" id="LGRX02030095">
    <property type="protein sequence ID" value="KAK3246130.1"/>
    <property type="molecule type" value="Genomic_DNA"/>
</dbReference>
<feature type="region of interest" description="Disordered" evidence="1">
    <location>
        <begin position="1"/>
        <end position="42"/>
    </location>
</feature>
<feature type="compositionally biased region" description="Basic and acidic residues" evidence="1">
    <location>
        <begin position="7"/>
        <end position="19"/>
    </location>
</feature>
<comment type="caution">
    <text evidence="2">The sequence shown here is derived from an EMBL/GenBank/DDBJ whole genome shotgun (WGS) entry which is preliminary data.</text>
</comment>
<evidence type="ECO:0000313" key="3">
    <source>
        <dbReference type="Proteomes" id="UP001190700"/>
    </source>
</evidence>